<comment type="caution">
    <text evidence="3">The sequence shown here is derived from an EMBL/GenBank/DDBJ whole genome shotgun (WGS) entry which is preliminary data.</text>
</comment>
<dbReference type="GO" id="GO:0008168">
    <property type="term" value="F:methyltransferase activity"/>
    <property type="evidence" value="ECO:0007669"/>
    <property type="project" value="UniProtKB-KW"/>
</dbReference>
<dbReference type="Gene3D" id="3.40.50.150">
    <property type="entry name" value="Vaccinia Virus protein VP39"/>
    <property type="match status" value="1"/>
</dbReference>
<dbReference type="PANTHER" id="PTHR13369">
    <property type="match status" value="1"/>
</dbReference>
<accession>A0AAE3JIY9</accession>
<dbReference type="SUPFAM" id="SSF53335">
    <property type="entry name" value="S-adenosyl-L-methionine-dependent methyltransferases"/>
    <property type="match status" value="1"/>
</dbReference>
<keyword evidence="3" id="KW-0808">Transferase</keyword>
<dbReference type="Pfam" id="PF13679">
    <property type="entry name" value="Methyltransf_32"/>
    <property type="match status" value="1"/>
</dbReference>
<dbReference type="GO" id="GO:0005737">
    <property type="term" value="C:cytoplasm"/>
    <property type="evidence" value="ECO:0007669"/>
    <property type="project" value="TreeGrafter"/>
</dbReference>
<reference evidence="3" key="1">
    <citation type="submission" date="2021-08" db="EMBL/GenBank/DDBJ databases">
        <title>Comparative analyses of Brucepasteria parasyntrophica and Teretinema zuelzerae.</title>
        <authorList>
            <person name="Song Y."/>
            <person name="Brune A."/>
        </authorList>
    </citation>
    <scope>NUCLEOTIDE SEQUENCE</scope>
    <source>
        <strain evidence="3">DSM 1903</strain>
    </source>
</reference>
<feature type="domain" description="Methyltransferase" evidence="2">
    <location>
        <begin position="182"/>
        <end position="326"/>
    </location>
</feature>
<dbReference type="AlphaFoldDB" id="A0AAE3JIY9"/>
<dbReference type="CDD" id="cd02440">
    <property type="entry name" value="AdoMet_MTases"/>
    <property type="match status" value="1"/>
</dbReference>
<protein>
    <submittedName>
        <fullName evidence="3">SAM-dependent methyltransferase</fullName>
    </submittedName>
</protein>
<keyword evidence="4" id="KW-1185">Reference proteome</keyword>
<dbReference type="InterPro" id="IPR025714">
    <property type="entry name" value="Methyltranfer_dom"/>
</dbReference>
<organism evidence="3 4">
    <name type="scientific">Teretinema zuelzerae</name>
    <dbReference type="NCBI Taxonomy" id="156"/>
    <lineage>
        <taxon>Bacteria</taxon>
        <taxon>Pseudomonadati</taxon>
        <taxon>Spirochaetota</taxon>
        <taxon>Spirochaetia</taxon>
        <taxon>Spirochaetales</taxon>
        <taxon>Treponemataceae</taxon>
        <taxon>Teretinema</taxon>
    </lineage>
</organism>
<feature type="region of interest" description="Disordered" evidence="1">
    <location>
        <begin position="92"/>
        <end position="122"/>
    </location>
</feature>
<dbReference type="EMBL" id="JAINWA010000003">
    <property type="protein sequence ID" value="MCD1655797.1"/>
    <property type="molecule type" value="Genomic_DNA"/>
</dbReference>
<dbReference type="Proteomes" id="UP001198163">
    <property type="component" value="Unassembled WGS sequence"/>
</dbReference>
<evidence type="ECO:0000313" key="4">
    <source>
        <dbReference type="Proteomes" id="UP001198163"/>
    </source>
</evidence>
<proteinExistence type="predicted"/>
<evidence type="ECO:0000313" key="3">
    <source>
        <dbReference type="EMBL" id="MCD1655797.1"/>
    </source>
</evidence>
<dbReference type="InterPro" id="IPR029063">
    <property type="entry name" value="SAM-dependent_MTases_sf"/>
</dbReference>
<sequence length="427" mass="47228">MERGPVSLTLSVPAGRTEAPDKIRVRKIALASGEAWQVEEIRGSKAFHKNLNESELQDYLDAQTGNYTRGEFLTASGRLQLLVNRKGKATVIRKTSQSAPDAASAPGGAQSPGSHSSACCPDTNASAVRATQSRCACVPPATAAQPHNRQKKYILPEGQPIPFLVHLGVMTADGRIIRAKYDKYRQINRFLEYIEDILPDVWPENPAERRAEELVVVDFGCGKSYLTFAVQYYLAELKKIPVRIYGLDLKEDVITACSALARDFGCENLVFSVGDIANFSGTEEADLVITLHACDTATDYALAKAVRWQARGILSVPCCQHELNAQISGDLDRRERSVLRPAFRFGLVRERMAALFTDVLRAELLQSRGYRVQLLEFIDMAHTPKNILIRAVRNPDGTRPPEGQEAVQYEALRDFLGASPTLEKELI</sequence>
<gene>
    <name evidence="3" type="ORF">K7J14_13955</name>
</gene>
<dbReference type="PANTHER" id="PTHR13369:SF3">
    <property type="entry name" value="METHYLTRANSFERASE DOMAIN-CONTAINING PROTEIN"/>
    <property type="match status" value="1"/>
</dbReference>
<evidence type="ECO:0000259" key="2">
    <source>
        <dbReference type="Pfam" id="PF13679"/>
    </source>
</evidence>
<name>A0AAE3JIY9_9SPIR</name>
<keyword evidence="3" id="KW-0489">Methyltransferase</keyword>
<feature type="compositionally biased region" description="Low complexity" evidence="1">
    <location>
        <begin position="96"/>
        <end position="118"/>
    </location>
</feature>
<dbReference type="GO" id="GO:0032259">
    <property type="term" value="P:methylation"/>
    <property type="evidence" value="ECO:0007669"/>
    <property type="project" value="UniProtKB-KW"/>
</dbReference>
<evidence type="ECO:0000256" key="1">
    <source>
        <dbReference type="SAM" id="MobiDB-lite"/>
    </source>
</evidence>